<evidence type="ECO:0000256" key="6">
    <source>
        <dbReference type="ARBA" id="ARBA00023136"/>
    </source>
</evidence>
<dbReference type="AlphaFoldDB" id="A0AAU9J4S7"/>
<evidence type="ECO:0000313" key="13">
    <source>
        <dbReference type="Proteomes" id="UP001162131"/>
    </source>
</evidence>
<keyword evidence="7" id="KW-0407">Ion channel</keyword>
<feature type="transmembrane region" description="Helical" evidence="10">
    <location>
        <begin position="196"/>
        <end position="220"/>
    </location>
</feature>
<dbReference type="Pfam" id="PF00520">
    <property type="entry name" value="Ion_trans"/>
    <property type="match status" value="1"/>
</dbReference>
<dbReference type="SUPFAM" id="SSF51206">
    <property type="entry name" value="cAMP-binding domain-like"/>
    <property type="match status" value="1"/>
</dbReference>
<proteinExistence type="predicted"/>
<evidence type="ECO:0000256" key="1">
    <source>
        <dbReference type="ARBA" id="ARBA00004141"/>
    </source>
</evidence>
<sequence>MIGDAPYDDQTYSVWRKEIQTFTTTKPKTTKKRYPNQGWILIPEEGFMMIWSKIIMVMILFTTIITPYRVSFVDQDPYAWQIIDLVVDGVYFVDVIVNSFLAYTNSDNVLVTSNKKIILHYLSTWMILDVFSCIPLELMITGWNYHMLARLARLPRIYRLIKITKLFRLAKFAKNKDQTFKYVNLLLRISTAIERLIWFLLSFIVLIHLICCLWVFAGRWNLNISTNWIQNFGFQDYDNMNLYIVSLYWTVTTLATVGYGDIVATNTTERIVASFVMIIGIWLYSYGVGSLTNLIGNLDTRRAKLNRQLEVLQRIAREYKLNKVFFKKLTNALEYDNSQSRKDVDELIEDLPPSLRKGLLIITYEGMIRHNAFFSDKQSHFVAWVAPKLKPLKVAKGEMIYKAGEYATEMYFLVKGEVAMVIVIDDVTIPFILLAPGYYFGEVDLLFSESKTHLHTVKATDHCELLAFSKEDFEQMMQLYEEESNEICMLASERLFRTDQKMKEAEENYRKTAKVKSQLSYPRPKKSRWDMDKFKSAYGKKAVESNLSLIKTEDTVNVDQSIKENLRKTFREKSIGKSLHSLFDSKSSESTNVPQIKQKILKMNKSMKQIQNLCKILMDKANPISEANSVILEPQPKSEEKPLLKKLLSPWKIEIEADIEERHMESEVSRIEEAGVKKDSSFENN</sequence>
<dbReference type="PANTHER" id="PTHR47823:SF9">
    <property type="entry name" value="CHROMOSOME UNDETERMINED SCAFFOLD_10, WHOLE GENOME SHOTGUN SEQUENCE"/>
    <property type="match status" value="1"/>
</dbReference>
<evidence type="ECO:0000313" key="12">
    <source>
        <dbReference type="EMBL" id="CAG9320964.1"/>
    </source>
</evidence>
<dbReference type="InterPro" id="IPR000595">
    <property type="entry name" value="cNMP-bd_dom"/>
</dbReference>
<feature type="region of interest" description="Disordered" evidence="9">
    <location>
        <begin position="662"/>
        <end position="685"/>
    </location>
</feature>
<keyword evidence="2" id="KW-0813">Transport</keyword>
<evidence type="ECO:0000259" key="11">
    <source>
        <dbReference type="PROSITE" id="PS50042"/>
    </source>
</evidence>
<dbReference type="FunFam" id="1.10.287.70:FF:000123">
    <property type="entry name" value="Potassium channel KAT3"/>
    <property type="match status" value="1"/>
</dbReference>
<dbReference type="PANTHER" id="PTHR47823">
    <property type="entry name" value="ION_TRANS DOMAIN-CONTAINING PROTEIN"/>
    <property type="match status" value="1"/>
</dbReference>
<dbReference type="InterPro" id="IPR005821">
    <property type="entry name" value="Ion_trans_dom"/>
</dbReference>
<evidence type="ECO:0000256" key="10">
    <source>
        <dbReference type="SAM" id="Phobius"/>
    </source>
</evidence>
<dbReference type="SUPFAM" id="SSF81324">
    <property type="entry name" value="Voltage-gated potassium channels"/>
    <property type="match status" value="1"/>
</dbReference>
<dbReference type="EMBL" id="CAJZBQ010000027">
    <property type="protein sequence ID" value="CAG9320964.1"/>
    <property type="molecule type" value="Genomic_DNA"/>
</dbReference>
<dbReference type="GO" id="GO:0005249">
    <property type="term" value="F:voltage-gated potassium channel activity"/>
    <property type="evidence" value="ECO:0007669"/>
    <property type="project" value="InterPro"/>
</dbReference>
<feature type="transmembrane region" description="Helical" evidence="10">
    <location>
        <begin position="240"/>
        <end position="259"/>
    </location>
</feature>
<protein>
    <recommendedName>
        <fullName evidence="11">Cyclic nucleotide-binding domain-containing protein</fullName>
    </recommendedName>
</protein>
<dbReference type="InterPro" id="IPR003938">
    <property type="entry name" value="K_chnl_volt-dep_EAG/ELK/ERG"/>
</dbReference>
<dbReference type="InterPro" id="IPR014710">
    <property type="entry name" value="RmlC-like_jellyroll"/>
</dbReference>
<feature type="transmembrane region" description="Helical" evidence="10">
    <location>
        <begin position="82"/>
        <end position="103"/>
    </location>
</feature>
<dbReference type="PROSITE" id="PS50042">
    <property type="entry name" value="CNMP_BINDING_3"/>
    <property type="match status" value="1"/>
</dbReference>
<organism evidence="12 13">
    <name type="scientific">Blepharisma stoltei</name>
    <dbReference type="NCBI Taxonomy" id="1481888"/>
    <lineage>
        <taxon>Eukaryota</taxon>
        <taxon>Sar</taxon>
        <taxon>Alveolata</taxon>
        <taxon>Ciliophora</taxon>
        <taxon>Postciliodesmatophora</taxon>
        <taxon>Heterotrichea</taxon>
        <taxon>Heterotrichida</taxon>
        <taxon>Blepharismidae</taxon>
        <taxon>Blepharisma</taxon>
    </lineage>
</organism>
<keyword evidence="6 10" id="KW-0472">Membrane</keyword>
<evidence type="ECO:0000256" key="8">
    <source>
        <dbReference type="SAM" id="Coils"/>
    </source>
</evidence>
<dbReference type="SMART" id="SM00100">
    <property type="entry name" value="cNMP"/>
    <property type="match status" value="1"/>
</dbReference>
<gene>
    <name evidence="12" type="ORF">BSTOLATCC_MIC27536</name>
</gene>
<reference evidence="12" key="1">
    <citation type="submission" date="2021-09" db="EMBL/GenBank/DDBJ databases">
        <authorList>
            <consortium name="AG Swart"/>
            <person name="Singh M."/>
            <person name="Singh A."/>
            <person name="Seah K."/>
            <person name="Emmerich C."/>
        </authorList>
    </citation>
    <scope>NUCLEOTIDE SEQUENCE</scope>
    <source>
        <strain evidence="12">ATCC30299</strain>
    </source>
</reference>
<feature type="domain" description="Cyclic nucleotide-binding" evidence="11">
    <location>
        <begin position="373"/>
        <end position="477"/>
    </location>
</feature>
<dbReference type="Proteomes" id="UP001162131">
    <property type="component" value="Unassembled WGS sequence"/>
</dbReference>
<dbReference type="CDD" id="cd00038">
    <property type="entry name" value="CAP_ED"/>
    <property type="match status" value="1"/>
</dbReference>
<dbReference type="Gene3D" id="2.60.120.10">
    <property type="entry name" value="Jelly Rolls"/>
    <property type="match status" value="1"/>
</dbReference>
<evidence type="ECO:0000256" key="4">
    <source>
        <dbReference type="ARBA" id="ARBA00022989"/>
    </source>
</evidence>
<feature type="transmembrane region" description="Helical" evidence="10">
    <location>
        <begin position="271"/>
        <end position="289"/>
    </location>
</feature>
<feature type="transmembrane region" description="Helical" evidence="10">
    <location>
        <begin position="123"/>
        <end position="145"/>
    </location>
</feature>
<dbReference type="PRINTS" id="PR01463">
    <property type="entry name" value="EAGCHANLFMLY"/>
</dbReference>
<accession>A0AAU9J4S7</accession>
<feature type="coiled-coil region" evidence="8">
    <location>
        <begin position="295"/>
        <end position="322"/>
    </location>
</feature>
<dbReference type="InterPro" id="IPR018490">
    <property type="entry name" value="cNMP-bd_dom_sf"/>
</dbReference>
<dbReference type="GO" id="GO:0016020">
    <property type="term" value="C:membrane"/>
    <property type="evidence" value="ECO:0007669"/>
    <property type="project" value="UniProtKB-SubCell"/>
</dbReference>
<keyword evidence="5" id="KW-0406">Ion transport</keyword>
<keyword evidence="3 10" id="KW-0812">Transmembrane</keyword>
<comment type="caution">
    <text evidence="12">The sequence shown here is derived from an EMBL/GenBank/DDBJ whole genome shotgun (WGS) entry which is preliminary data.</text>
</comment>
<evidence type="ECO:0000256" key="7">
    <source>
        <dbReference type="ARBA" id="ARBA00023303"/>
    </source>
</evidence>
<keyword evidence="13" id="KW-1185">Reference proteome</keyword>
<feature type="transmembrane region" description="Helical" evidence="10">
    <location>
        <begin position="50"/>
        <end position="70"/>
    </location>
</feature>
<keyword evidence="8" id="KW-0175">Coiled coil</keyword>
<name>A0AAU9J4S7_9CILI</name>
<evidence type="ECO:0000256" key="2">
    <source>
        <dbReference type="ARBA" id="ARBA00022448"/>
    </source>
</evidence>
<dbReference type="Gene3D" id="1.10.287.70">
    <property type="match status" value="1"/>
</dbReference>
<keyword evidence="4 10" id="KW-1133">Transmembrane helix</keyword>
<evidence type="ECO:0000256" key="5">
    <source>
        <dbReference type="ARBA" id="ARBA00023065"/>
    </source>
</evidence>
<evidence type="ECO:0000256" key="9">
    <source>
        <dbReference type="SAM" id="MobiDB-lite"/>
    </source>
</evidence>
<dbReference type="Pfam" id="PF00027">
    <property type="entry name" value="cNMP_binding"/>
    <property type="match status" value="1"/>
</dbReference>
<evidence type="ECO:0000256" key="3">
    <source>
        <dbReference type="ARBA" id="ARBA00022692"/>
    </source>
</evidence>
<comment type="subcellular location">
    <subcellularLocation>
        <location evidence="1">Membrane</location>
        <topology evidence="1">Multi-pass membrane protein</topology>
    </subcellularLocation>
</comment>